<evidence type="ECO:0000313" key="2">
    <source>
        <dbReference type="Proteomes" id="UP000827092"/>
    </source>
</evidence>
<evidence type="ECO:0000313" key="1">
    <source>
        <dbReference type="EMBL" id="KAG8197812.1"/>
    </source>
</evidence>
<comment type="caution">
    <text evidence="1">The sequence shown here is derived from an EMBL/GenBank/DDBJ whole genome shotgun (WGS) entry which is preliminary data.</text>
</comment>
<sequence>MTSTYSTETARPYDPFFELRISPGRNSLDAELCRIGKIKKRLQPPGGKETGVFEEYRCSPKDSSTPIRRPKKQVQLPGGKQGIFDAFLLPLEDKINPIKKFNNNFRSTVFSPAEIPPPRPVTPRKLTTQYKLFEKSPPKIKVRKESNTMKSSALDVEDRVMVPRFYIKKDPITGLGIKCPETYPTPMNKRNPITFEGIAEKRFPCRSMQPPGGTSTIALEYIE</sequence>
<gene>
    <name evidence="1" type="ORF">JTE90_006511</name>
</gene>
<name>A0AAV6VM94_9ARAC</name>
<accession>A0AAV6VM94</accession>
<dbReference type="Proteomes" id="UP000827092">
    <property type="component" value="Unassembled WGS sequence"/>
</dbReference>
<protein>
    <submittedName>
        <fullName evidence="1">Uncharacterized protein</fullName>
    </submittedName>
</protein>
<dbReference type="EMBL" id="JAFNEN010000050">
    <property type="protein sequence ID" value="KAG8197812.1"/>
    <property type="molecule type" value="Genomic_DNA"/>
</dbReference>
<keyword evidence="2" id="KW-1185">Reference proteome</keyword>
<organism evidence="1 2">
    <name type="scientific">Oedothorax gibbosus</name>
    <dbReference type="NCBI Taxonomy" id="931172"/>
    <lineage>
        <taxon>Eukaryota</taxon>
        <taxon>Metazoa</taxon>
        <taxon>Ecdysozoa</taxon>
        <taxon>Arthropoda</taxon>
        <taxon>Chelicerata</taxon>
        <taxon>Arachnida</taxon>
        <taxon>Araneae</taxon>
        <taxon>Araneomorphae</taxon>
        <taxon>Entelegynae</taxon>
        <taxon>Araneoidea</taxon>
        <taxon>Linyphiidae</taxon>
        <taxon>Erigoninae</taxon>
        <taxon>Oedothorax</taxon>
    </lineage>
</organism>
<proteinExistence type="predicted"/>
<reference evidence="1 2" key="1">
    <citation type="journal article" date="2022" name="Nat. Ecol. Evol.">
        <title>A masculinizing supergene underlies an exaggerated male reproductive morph in a spider.</title>
        <authorList>
            <person name="Hendrickx F."/>
            <person name="De Corte Z."/>
            <person name="Sonet G."/>
            <person name="Van Belleghem S.M."/>
            <person name="Kostlbacher S."/>
            <person name="Vangestel C."/>
        </authorList>
    </citation>
    <scope>NUCLEOTIDE SEQUENCE [LARGE SCALE GENOMIC DNA]</scope>
    <source>
        <strain evidence="1">W744_W776</strain>
    </source>
</reference>
<dbReference type="AlphaFoldDB" id="A0AAV6VM94"/>